<evidence type="ECO:0000313" key="2">
    <source>
        <dbReference type="Proteomes" id="UP000270094"/>
    </source>
</evidence>
<keyword evidence="2" id="KW-1185">Reference proteome</keyword>
<protein>
    <submittedName>
        <fullName evidence="1">Uncharacterized protein</fullName>
    </submittedName>
</protein>
<evidence type="ECO:0000313" key="1">
    <source>
        <dbReference type="EMBL" id="VDM81753.1"/>
    </source>
</evidence>
<dbReference type="AlphaFoldDB" id="A0A3P7JLT0"/>
<gene>
    <name evidence="1" type="ORF">SVUK_LOCUS16751</name>
</gene>
<dbReference type="EMBL" id="UYYB01114347">
    <property type="protein sequence ID" value="VDM81753.1"/>
    <property type="molecule type" value="Genomic_DNA"/>
</dbReference>
<dbReference type="Proteomes" id="UP000270094">
    <property type="component" value="Unassembled WGS sequence"/>
</dbReference>
<name>A0A3P7JLT0_STRVU</name>
<reference evidence="1 2" key="1">
    <citation type="submission" date="2018-11" db="EMBL/GenBank/DDBJ databases">
        <authorList>
            <consortium name="Pathogen Informatics"/>
        </authorList>
    </citation>
    <scope>NUCLEOTIDE SEQUENCE [LARGE SCALE GENOMIC DNA]</scope>
</reference>
<sequence>MKRWDAALRQQRAPDGAIIRVNGHAECGKRPMAIVPGDRHSAAIEPIKVS</sequence>
<organism evidence="1 2">
    <name type="scientific">Strongylus vulgaris</name>
    <name type="common">Blood worm</name>
    <dbReference type="NCBI Taxonomy" id="40348"/>
    <lineage>
        <taxon>Eukaryota</taxon>
        <taxon>Metazoa</taxon>
        <taxon>Ecdysozoa</taxon>
        <taxon>Nematoda</taxon>
        <taxon>Chromadorea</taxon>
        <taxon>Rhabditida</taxon>
        <taxon>Rhabditina</taxon>
        <taxon>Rhabditomorpha</taxon>
        <taxon>Strongyloidea</taxon>
        <taxon>Strongylidae</taxon>
        <taxon>Strongylus</taxon>
    </lineage>
</organism>
<proteinExistence type="predicted"/>
<accession>A0A3P7JLT0</accession>